<reference evidence="2 3" key="1">
    <citation type="submission" date="2020-04" db="EMBL/GenBank/DDBJ databases">
        <authorList>
            <person name="Laetsch R D."/>
            <person name="Stevens L."/>
            <person name="Kumar S."/>
            <person name="Blaxter L. M."/>
        </authorList>
    </citation>
    <scope>NUCLEOTIDE SEQUENCE [LARGE SCALE GENOMIC DNA]</scope>
</reference>
<feature type="region of interest" description="Disordered" evidence="1">
    <location>
        <begin position="1"/>
        <end position="37"/>
    </location>
</feature>
<sequence length="244" mass="27785">MDGLDIQSHRDSEHHRQNPILHKISPDDGASGMKTPRRGLGMVINETKTPGARSQQLSSSKKNICNTMASTKINIPEFEVLEDALSEENVTNRQELFEVKDDGELESPIEGISRLSLGHDSLKDIIEEQKDLQDSFSLVEDSLNVFYDSSQERLDLECRQILAELGADEWDEYPPIELASRIDYNILDDLREDHQPDPVVLVNDSMLHNDYVEPSDWRSRLSYEEFVECLQNGDDAEENVQISI</sequence>
<keyword evidence="3" id="KW-1185">Reference proteome</keyword>
<proteinExistence type="predicted"/>
<evidence type="ECO:0000313" key="3">
    <source>
        <dbReference type="Proteomes" id="UP000494206"/>
    </source>
</evidence>
<gene>
    <name evidence="2" type="ORF">CBOVIS_LOCUS12582</name>
</gene>
<comment type="caution">
    <text evidence="2">The sequence shown here is derived from an EMBL/GenBank/DDBJ whole genome shotgun (WGS) entry which is preliminary data.</text>
</comment>
<organism evidence="2 3">
    <name type="scientific">Caenorhabditis bovis</name>
    <dbReference type="NCBI Taxonomy" id="2654633"/>
    <lineage>
        <taxon>Eukaryota</taxon>
        <taxon>Metazoa</taxon>
        <taxon>Ecdysozoa</taxon>
        <taxon>Nematoda</taxon>
        <taxon>Chromadorea</taxon>
        <taxon>Rhabditida</taxon>
        <taxon>Rhabditina</taxon>
        <taxon>Rhabditomorpha</taxon>
        <taxon>Rhabditoidea</taxon>
        <taxon>Rhabditidae</taxon>
        <taxon>Peloderinae</taxon>
        <taxon>Caenorhabditis</taxon>
    </lineage>
</organism>
<accession>A0A8S1F5P5</accession>
<protein>
    <submittedName>
        <fullName evidence="2">Uncharacterized protein</fullName>
    </submittedName>
</protein>
<dbReference type="AlphaFoldDB" id="A0A8S1F5P5"/>
<feature type="compositionally biased region" description="Basic and acidic residues" evidence="1">
    <location>
        <begin position="7"/>
        <end position="16"/>
    </location>
</feature>
<dbReference type="EMBL" id="CADEPM010000012">
    <property type="protein sequence ID" value="CAB3411161.1"/>
    <property type="molecule type" value="Genomic_DNA"/>
</dbReference>
<dbReference type="OrthoDB" id="5793797at2759"/>
<dbReference type="Proteomes" id="UP000494206">
    <property type="component" value="Unassembled WGS sequence"/>
</dbReference>
<evidence type="ECO:0000256" key="1">
    <source>
        <dbReference type="SAM" id="MobiDB-lite"/>
    </source>
</evidence>
<name>A0A8S1F5P5_9PELO</name>
<evidence type="ECO:0000313" key="2">
    <source>
        <dbReference type="EMBL" id="CAB3411161.1"/>
    </source>
</evidence>